<dbReference type="GO" id="GO:0003677">
    <property type="term" value="F:DNA binding"/>
    <property type="evidence" value="ECO:0007669"/>
    <property type="project" value="InterPro"/>
</dbReference>
<dbReference type="EMBL" id="UINC01088034">
    <property type="protein sequence ID" value="SVC37909.1"/>
    <property type="molecule type" value="Genomic_DNA"/>
</dbReference>
<reference evidence="1" key="1">
    <citation type="submission" date="2018-05" db="EMBL/GenBank/DDBJ databases">
        <authorList>
            <person name="Lanie J.A."/>
            <person name="Ng W.-L."/>
            <person name="Kazmierczak K.M."/>
            <person name="Andrzejewski T.M."/>
            <person name="Davidsen T.M."/>
            <person name="Wayne K.J."/>
            <person name="Tettelin H."/>
            <person name="Glass J.I."/>
            <person name="Rusch D."/>
            <person name="Podicherti R."/>
            <person name="Tsui H.-C.T."/>
            <person name="Winkler M.E."/>
        </authorList>
    </citation>
    <scope>NUCLEOTIDE SEQUENCE</scope>
</reference>
<sequence length="305" mass="35723">MDSYIDVKYVSLISPFLQQFKKKGDFLWNFRCPYCGDSQKSRTKARGFVYRRKNDLFYKCHNCGVGTTLGKLIQYLDLKTYKDYILERYKTGSDHITPEPEFVFDEPIFRKKGVLKNLKSISDLSTDHPAKKIIEERFIPSESFSDLYLCESFYKFTNTLIPNKFPSLDGDHPRLLIPFRDEQGEVFAYQGRAFGNEQPKYITIKLEERDKIFGLDRVDKSEHVYVVEGPLDSLFLDNCIAAAGVDIPQMDCDFTVIFDNEPRNKELLKQIERVIEKGHRVVLWPDQMNWKDINDMIIHGYTKSQ</sequence>
<dbReference type="InterPro" id="IPR046392">
    <property type="entry name" value="PRIMASE_T4"/>
</dbReference>
<accession>A0A382LMG3</accession>
<feature type="non-terminal residue" evidence="1">
    <location>
        <position position="305"/>
    </location>
</feature>
<dbReference type="GO" id="GO:0006260">
    <property type="term" value="P:DNA replication"/>
    <property type="evidence" value="ECO:0007669"/>
    <property type="project" value="InterPro"/>
</dbReference>
<dbReference type="Gene3D" id="3.90.580.10">
    <property type="entry name" value="Zinc finger, CHC2-type domain"/>
    <property type="match status" value="1"/>
</dbReference>
<dbReference type="AlphaFoldDB" id="A0A382LMG3"/>
<name>A0A382LMG3_9ZZZZ</name>
<dbReference type="HAMAP" id="MF_04157">
    <property type="entry name" value="PRIMASE_T4"/>
    <property type="match status" value="1"/>
</dbReference>
<evidence type="ECO:0008006" key="2">
    <source>
        <dbReference type="Google" id="ProtNLM"/>
    </source>
</evidence>
<evidence type="ECO:0000313" key="1">
    <source>
        <dbReference type="EMBL" id="SVC37909.1"/>
    </source>
</evidence>
<organism evidence="1">
    <name type="scientific">marine metagenome</name>
    <dbReference type="NCBI Taxonomy" id="408172"/>
    <lineage>
        <taxon>unclassified sequences</taxon>
        <taxon>metagenomes</taxon>
        <taxon>ecological metagenomes</taxon>
    </lineage>
</organism>
<dbReference type="InterPro" id="IPR036977">
    <property type="entry name" value="DNA_primase_Znf_CHC2"/>
</dbReference>
<dbReference type="SUPFAM" id="SSF56731">
    <property type="entry name" value="DNA primase core"/>
    <property type="match status" value="1"/>
</dbReference>
<proteinExistence type="inferred from homology"/>
<gene>
    <name evidence="1" type="ORF">METZ01_LOCUS290763</name>
</gene>
<protein>
    <recommendedName>
        <fullName evidence="2">DNA primase</fullName>
    </recommendedName>
</protein>
<dbReference type="GO" id="GO:0008270">
    <property type="term" value="F:zinc ion binding"/>
    <property type="evidence" value="ECO:0007669"/>
    <property type="project" value="InterPro"/>
</dbReference>